<evidence type="ECO:0000313" key="7">
    <source>
        <dbReference type="EMBL" id="SDC17205.1"/>
    </source>
</evidence>
<feature type="signal peptide" evidence="6">
    <location>
        <begin position="1"/>
        <end position="26"/>
    </location>
</feature>
<dbReference type="SMART" id="SM00098">
    <property type="entry name" value="alkPPc"/>
    <property type="match status" value="1"/>
</dbReference>
<evidence type="ECO:0000256" key="6">
    <source>
        <dbReference type="SAM" id="SignalP"/>
    </source>
</evidence>
<dbReference type="PANTHER" id="PTHR11596:SF5">
    <property type="entry name" value="ALKALINE PHOSPHATASE"/>
    <property type="match status" value="1"/>
</dbReference>
<evidence type="ECO:0000256" key="4">
    <source>
        <dbReference type="PIRSR" id="PIRSR601952-3"/>
    </source>
</evidence>
<dbReference type="AlphaFoldDB" id="A0A1G6JFK2"/>
<evidence type="ECO:0000256" key="3">
    <source>
        <dbReference type="PIRSR" id="PIRSR601952-2"/>
    </source>
</evidence>
<keyword evidence="8" id="KW-1185">Reference proteome</keyword>
<dbReference type="NCBIfam" id="NF007810">
    <property type="entry name" value="PRK10518.1"/>
    <property type="match status" value="1"/>
</dbReference>
<comment type="cofactor">
    <cofactor evidence="3">
        <name>Mg(2+)</name>
        <dbReference type="ChEBI" id="CHEBI:18420"/>
    </cofactor>
    <text evidence="3">Binds 1 Mg(2+) ion.</text>
</comment>
<feature type="binding site" evidence="3">
    <location>
        <position position="75"/>
    </location>
    <ligand>
        <name>Mg(2+)</name>
        <dbReference type="ChEBI" id="CHEBI:18420"/>
    </ligand>
</feature>
<gene>
    <name evidence="7" type="ORF">SAMN05421733_1119</name>
</gene>
<feature type="binding site" evidence="3">
    <location>
        <position position="434"/>
    </location>
    <ligand>
        <name>Zn(2+)</name>
        <dbReference type="ChEBI" id="CHEBI:29105"/>
        <label>1</label>
    </ligand>
</feature>
<evidence type="ECO:0000256" key="1">
    <source>
        <dbReference type="ARBA" id="ARBA00022553"/>
    </source>
</evidence>
<keyword evidence="3" id="KW-0862">Zinc</keyword>
<dbReference type="Gene3D" id="3.40.720.10">
    <property type="entry name" value="Alkaline Phosphatase, subunit A"/>
    <property type="match status" value="1"/>
</dbReference>
<feature type="binding site" evidence="3">
    <location>
        <position position="391"/>
    </location>
    <ligand>
        <name>Zn(2+)</name>
        <dbReference type="ChEBI" id="CHEBI:29105"/>
        <label>2</label>
    </ligand>
</feature>
<reference evidence="8" key="1">
    <citation type="submission" date="2016-09" db="EMBL/GenBank/DDBJ databases">
        <authorList>
            <person name="Varghese N."/>
            <person name="Submissions S."/>
        </authorList>
    </citation>
    <scope>NUCLEOTIDE SEQUENCE [LARGE SCALE GENOMIC DNA]</scope>
    <source>
        <strain evidence="8">ANC 4422</strain>
    </source>
</reference>
<evidence type="ECO:0000256" key="2">
    <source>
        <dbReference type="PIRSR" id="PIRSR601952-1"/>
    </source>
</evidence>
<name>A0A1G6JFK2_9GAMM</name>
<proteinExistence type="inferred from homology"/>
<feature type="binding site" evidence="3">
    <location>
        <position position="178"/>
    </location>
    <ligand>
        <name>Mg(2+)</name>
        <dbReference type="ChEBI" id="CHEBI:18420"/>
    </ligand>
</feature>
<evidence type="ECO:0000256" key="5">
    <source>
        <dbReference type="RuleBase" id="RU003946"/>
    </source>
</evidence>
<evidence type="ECO:0000313" key="8">
    <source>
        <dbReference type="Proteomes" id="UP000242501"/>
    </source>
</evidence>
<dbReference type="EMBL" id="FMYL01000011">
    <property type="protein sequence ID" value="SDC17205.1"/>
    <property type="molecule type" value="Genomic_DNA"/>
</dbReference>
<keyword evidence="1" id="KW-0597">Phosphoprotein</keyword>
<keyword evidence="4" id="KW-1015">Disulfide bond</keyword>
<feature type="binding site" evidence="3">
    <location>
        <position position="349"/>
    </location>
    <ligand>
        <name>Zn(2+)</name>
        <dbReference type="ChEBI" id="CHEBI:29105"/>
        <label>1</label>
    </ligand>
</feature>
<dbReference type="Proteomes" id="UP000242501">
    <property type="component" value="Unassembled WGS sequence"/>
</dbReference>
<comment type="similarity">
    <text evidence="5">Belongs to the alkaline phosphatase family.</text>
</comment>
<dbReference type="PANTHER" id="PTHR11596">
    <property type="entry name" value="ALKALINE PHOSPHATASE"/>
    <property type="match status" value="1"/>
</dbReference>
<comment type="cofactor">
    <cofactor evidence="3">
        <name>Zn(2+)</name>
        <dbReference type="ChEBI" id="CHEBI:29105"/>
    </cofactor>
    <text evidence="3">Binds 2 Zn(2+) ions.</text>
</comment>
<organism evidence="7 8">
    <name type="scientific">Acinetobacter boissieri</name>
    <dbReference type="NCBI Taxonomy" id="1219383"/>
    <lineage>
        <taxon>Bacteria</taxon>
        <taxon>Pseudomonadati</taxon>
        <taxon>Pseudomonadota</taxon>
        <taxon>Gammaproteobacteria</taxon>
        <taxon>Moraxellales</taxon>
        <taxon>Moraxellaceae</taxon>
        <taxon>Acinetobacter</taxon>
    </lineage>
</organism>
<feature type="binding site" evidence="3">
    <location>
        <position position="75"/>
    </location>
    <ligand>
        <name>Zn(2+)</name>
        <dbReference type="ChEBI" id="CHEBI:29105"/>
        <label>2</label>
    </ligand>
</feature>
<feature type="binding site" evidence="3">
    <location>
        <position position="344"/>
    </location>
    <ligand>
        <name>Mg(2+)</name>
        <dbReference type="ChEBI" id="CHEBI:18420"/>
    </ligand>
</feature>
<feature type="binding site" evidence="3">
    <location>
        <position position="353"/>
    </location>
    <ligand>
        <name>Zn(2+)</name>
        <dbReference type="ChEBI" id="CHEBI:29105"/>
        <label>1</label>
    </ligand>
</feature>
<keyword evidence="3" id="KW-0479">Metal-binding</keyword>
<dbReference type="PROSITE" id="PS51257">
    <property type="entry name" value="PROKAR_LIPOPROTEIN"/>
    <property type="match status" value="1"/>
</dbReference>
<keyword evidence="6" id="KW-0732">Signal</keyword>
<feature type="disulfide bond" evidence="4">
    <location>
        <begin position="308"/>
        <end position="358"/>
    </location>
</feature>
<dbReference type="OrthoDB" id="9794455at2"/>
<sequence length="471" mass="50364">MIHKKKVLSTLMALVSCSVLSITTYADNRDLIAPQVKGDVTQFSGATRLKEERSQALKAAINNRHVKNIILIIGDGTSDSEITSARNYIKGASGYFPGIDALPFTGSYTTYALNKDKSIEYVTDSAASASAWATGVKTYNGALGVDIYDKPQTSILALAKKAGYATGNVTTSELQDATPAALVSHVPKRKCYSPSSTTKLCPKEALENGGLGSISEQLLDARADVTFGGGMKSFQEKATAGKFQGKTLLEQAQTENYQVVTDKSELDKITIANQKQPVLGLFASGNLAVRWLGPEAVHGGNEKVAERCQPNPEYKASTPSLKEMTDKAINLLKMNPKGFFLQVESASIDKRNHEADACGQIGETLALDEAVQSALAFAKTNPDTLIILTGDHAHTSQIVPLDSPSPGKTVKLLTQDNAPMVLNYATSDKGSQEHTGSQVRVAAYGPRAANIVGLTDQTDLFFIMKDALKIK</sequence>
<accession>A0A1G6JFK2</accession>
<dbReference type="InterPro" id="IPR017850">
    <property type="entry name" value="Alkaline_phosphatase_core_sf"/>
</dbReference>
<keyword evidence="3" id="KW-0460">Magnesium</keyword>
<dbReference type="Pfam" id="PF00245">
    <property type="entry name" value="Alk_phosphatase"/>
    <property type="match status" value="1"/>
</dbReference>
<dbReference type="CDD" id="cd16012">
    <property type="entry name" value="ALP"/>
    <property type="match status" value="1"/>
</dbReference>
<feature type="disulfide bond" evidence="4">
    <location>
        <begin position="191"/>
        <end position="201"/>
    </location>
</feature>
<dbReference type="GO" id="GO:0004035">
    <property type="term" value="F:alkaline phosphatase activity"/>
    <property type="evidence" value="ECO:0007669"/>
    <property type="project" value="TreeGrafter"/>
</dbReference>
<dbReference type="RefSeq" id="WP_092749529.1">
    <property type="nucleotide sequence ID" value="NZ_FMYL01000011.1"/>
</dbReference>
<feature type="binding site" evidence="3">
    <location>
        <position position="176"/>
    </location>
    <ligand>
        <name>Mg(2+)</name>
        <dbReference type="ChEBI" id="CHEBI:18420"/>
    </ligand>
</feature>
<protein>
    <submittedName>
        <fullName evidence="7">Alkaline phosphatase</fullName>
    </submittedName>
</protein>
<feature type="active site" description="Phosphoserine intermediate" evidence="2">
    <location>
        <position position="125"/>
    </location>
</feature>
<dbReference type="STRING" id="1219383.SAMN05421733_1119"/>
<feature type="binding site" evidence="3">
    <location>
        <position position="392"/>
    </location>
    <ligand>
        <name>Zn(2+)</name>
        <dbReference type="ChEBI" id="CHEBI:29105"/>
        <label>2</label>
    </ligand>
</feature>
<dbReference type="InterPro" id="IPR001952">
    <property type="entry name" value="Alkaline_phosphatase"/>
</dbReference>
<dbReference type="PRINTS" id="PR00113">
    <property type="entry name" value="ALKPHPHTASE"/>
</dbReference>
<feature type="chain" id="PRO_5017213991" evidence="6">
    <location>
        <begin position="27"/>
        <end position="471"/>
    </location>
</feature>
<dbReference type="SUPFAM" id="SSF53649">
    <property type="entry name" value="Alkaline phosphatase-like"/>
    <property type="match status" value="1"/>
</dbReference>
<dbReference type="GO" id="GO:0046872">
    <property type="term" value="F:metal ion binding"/>
    <property type="evidence" value="ECO:0007669"/>
    <property type="project" value="UniProtKB-KW"/>
</dbReference>